<comment type="caution">
    <text evidence="9">The sequence shown here is derived from an EMBL/GenBank/DDBJ whole genome shotgun (WGS) entry which is preliminary data.</text>
</comment>
<evidence type="ECO:0000256" key="2">
    <source>
        <dbReference type="ARBA" id="ARBA00022741"/>
    </source>
</evidence>
<proteinExistence type="inferred from homology"/>
<dbReference type="PROSITE" id="PS00107">
    <property type="entry name" value="PROTEIN_KINASE_ATP"/>
    <property type="match status" value="1"/>
</dbReference>
<dbReference type="Gene3D" id="3.30.200.20">
    <property type="entry name" value="Phosphorylase Kinase, domain 1"/>
    <property type="match status" value="1"/>
</dbReference>
<dbReference type="GO" id="GO:0005737">
    <property type="term" value="C:cytoplasm"/>
    <property type="evidence" value="ECO:0007669"/>
    <property type="project" value="TreeGrafter"/>
</dbReference>
<gene>
    <name evidence="9" type="ORF">PENTCL1PPCAC_28724</name>
</gene>
<keyword evidence="10" id="KW-1185">Reference proteome</keyword>
<dbReference type="PROSITE" id="PS50011">
    <property type="entry name" value="PROTEIN_KINASE_DOM"/>
    <property type="match status" value="1"/>
</dbReference>
<evidence type="ECO:0000313" key="10">
    <source>
        <dbReference type="Proteomes" id="UP001432027"/>
    </source>
</evidence>
<dbReference type="PANTHER" id="PTHR11042:SF91">
    <property type="entry name" value="EUKARYOTIC TRANSLATION INITIATION FACTOR 2-ALPHA KINASE"/>
    <property type="match status" value="1"/>
</dbReference>
<evidence type="ECO:0000259" key="8">
    <source>
        <dbReference type="PROSITE" id="PS50011"/>
    </source>
</evidence>
<dbReference type="PROSITE" id="PS00108">
    <property type="entry name" value="PROTEIN_KINASE_ST"/>
    <property type="match status" value="1"/>
</dbReference>
<comment type="similarity">
    <text evidence="5">Belongs to the protein kinase superfamily. Ser/Thr protein kinase family. GCN2 subfamily.</text>
</comment>
<evidence type="ECO:0000256" key="1">
    <source>
        <dbReference type="ARBA" id="ARBA00022679"/>
    </source>
</evidence>
<dbReference type="InterPro" id="IPR008271">
    <property type="entry name" value="Ser/Thr_kinase_AS"/>
</dbReference>
<reference evidence="9" key="1">
    <citation type="submission" date="2023-10" db="EMBL/GenBank/DDBJ databases">
        <title>Genome assembly of Pristionchus species.</title>
        <authorList>
            <person name="Yoshida K."/>
            <person name="Sommer R.J."/>
        </authorList>
    </citation>
    <scope>NUCLEOTIDE SEQUENCE</scope>
    <source>
        <strain evidence="9">RS0144</strain>
    </source>
</reference>
<dbReference type="SMART" id="SM00220">
    <property type="entry name" value="S_TKc"/>
    <property type="match status" value="1"/>
</dbReference>
<dbReference type="GO" id="GO:0005634">
    <property type="term" value="C:nucleus"/>
    <property type="evidence" value="ECO:0007669"/>
    <property type="project" value="TreeGrafter"/>
</dbReference>
<evidence type="ECO:0000256" key="4">
    <source>
        <dbReference type="ARBA" id="ARBA00022840"/>
    </source>
</evidence>
<dbReference type="AlphaFoldDB" id="A0AAV5UJX7"/>
<dbReference type="PANTHER" id="PTHR11042">
    <property type="entry name" value="EUKARYOTIC TRANSLATION INITIATION FACTOR 2-ALPHA KINASE EIF2-ALPHA KINASE -RELATED"/>
    <property type="match status" value="1"/>
</dbReference>
<dbReference type="InterPro" id="IPR011009">
    <property type="entry name" value="Kinase-like_dom_sf"/>
</dbReference>
<name>A0AAV5UJX7_9BILA</name>
<dbReference type="InterPro" id="IPR000719">
    <property type="entry name" value="Prot_kinase_dom"/>
</dbReference>
<keyword evidence="4 6" id="KW-0067">ATP-binding</keyword>
<feature type="domain" description="Protein kinase" evidence="8">
    <location>
        <begin position="146"/>
        <end position="386"/>
    </location>
</feature>
<sequence>NFELLSETIIARTIGKIVIIEMYSEHESFTMSVCAHDWNADIYLMTNESFMIIHNDLSVDFIKSKHRVAGVHEGSVYVSEEGRTIRLGQQKKEVTSLYKLTSFALQYIKQHHGERGTKMLRSDFAEVGVTVGDQDITQTRLYKEYTVFHPPLGKGSFGLVYKVMSKADRAYYAVKMIVIDKKARCMREADTMSRIEYPGIVRYYCFWEDAVEMFEAQNGVKAAIYLKMELCPSSLSAWLITHQSYRNIENMMTWFKKIVTAMKYVHDLNIIHRDLKPDNILLDEDENPKICDFGGVALNGEDNAVTRTAFGTPLYQAPEQFSLLPKYDCAVDIFPLGLILLEMCLPIEEEKQQIFDSFRVAKGVPSLINRNNERKSKEYMKDSLKF</sequence>
<evidence type="ECO:0000256" key="3">
    <source>
        <dbReference type="ARBA" id="ARBA00022777"/>
    </source>
</evidence>
<evidence type="ECO:0000256" key="5">
    <source>
        <dbReference type="ARBA" id="ARBA00037982"/>
    </source>
</evidence>
<feature type="non-terminal residue" evidence="9">
    <location>
        <position position="1"/>
    </location>
</feature>
<evidence type="ECO:0000256" key="7">
    <source>
        <dbReference type="RuleBase" id="RU000304"/>
    </source>
</evidence>
<accession>A0AAV5UJX7</accession>
<feature type="binding site" evidence="6">
    <location>
        <position position="175"/>
    </location>
    <ligand>
        <name>ATP</name>
        <dbReference type="ChEBI" id="CHEBI:30616"/>
    </ligand>
</feature>
<dbReference type="GO" id="GO:0004694">
    <property type="term" value="F:eukaryotic translation initiation factor 2alpha kinase activity"/>
    <property type="evidence" value="ECO:0007669"/>
    <property type="project" value="TreeGrafter"/>
</dbReference>
<dbReference type="GO" id="GO:0005524">
    <property type="term" value="F:ATP binding"/>
    <property type="evidence" value="ECO:0007669"/>
    <property type="project" value="UniProtKB-UniRule"/>
</dbReference>
<dbReference type="Pfam" id="PF00069">
    <property type="entry name" value="Pkinase"/>
    <property type="match status" value="1"/>
</dbReference>
<keyword evidence="7" id="KW-0723">Serine/threonine-protein kinase</keyword>
<evidence type="ECO:0000313" key="9">
    <source>
        <dbReference type="EMBL" id="GMT06550.1"/>
    </source>
</evidence>
<organism evidence="9 10">
    <name type="scientific">Pristionchus entomophagus</name>
    <dbReference type="NCBI Taxonomy" id="358040"/>
    <lineage>
        <taxon>Eukaryota</taxon>
        <taxon>Metazoa</taxon>
        <taxon>Ecdysozoa</taxon>
        <taxon>Nematoda</taxon>
        <taxon>Chromadorea</taxon>
        <taxon>Rhabditida</taxon>
        <taxon>Rhabditina</taxon>
        <taxon>Diplogasteromorpha</taxon>
        <taxon>Diplogasteroidea</taxon>
        <taxon>Neodiplogasteridae</taxon>
        <taxon>Pristionchus</taxon>
    </lineage>
</organism>
<dbReference type="InterPro" id="IPR017441">
    <property type="entry name" value="Protein_kinase_ATP_BS"/>
</dbReference>
<dbReference type="SUPFAM" id="SSF56112">
    <property type="entry name" value="Protein kinase-like (PK-like)"/>
    <property type="match status" value="1"/>
</dbReference>
<dbReference type="Proteomes" id="UP001432027">
    <property type="component" value="Unassembled WGS sequence"/>
</dbReference>
<dbReference type="Gene3D" id="1.10.510.10">
    <property type="entry name" value="Transferase(Phosphotransferase) domain 1"/>
    <property type="match status" value="1"/>
</dbReference>
<keyword evidence="1" id="KW-0808">Transferase</keyword>
<keyword evidence="2 6" id="KW-0547">Nucleotide-binding</keyword>
<dbReference type="EMBL" id="BTSX01000006">
    <property type="protein sequence ID" value="GMT06550.1"/>
    <property type="molecule type" value="Genomic_DNA"/>
</dbReference>
<dbReference type="CDD" id="cd00180">
    <property type="entry name" value="PKc"/>
    <property type="match status" value="1"/>
</dbReference>
<dbReference type="InterPro" id="IPR050339">
    <property type="entry name" value="CC_SR_Kinase"/>
</dbReference>
<protein>
    <recommendedName>
        <fullName evidence="8">Protein kinase domain-containing protein</fullName>
    </recommendedName>
</protein>
<keyword evidence="3" id="KW-0418">Kinase</keyword>
<evidence type="ECO:0000256" key="6">
    <source>
        <dbReference type="PROSITE-ProRule" id="PRU10141"/>
    </source>
</evidence>